<accession>A0A512NRB8</accession>
<evidence type="ECO:0000313" key="2">
    <source>
        <dbReference type="EMBL" id="GEP61491.1"/>
    </source>
</evidence>
<comment type="caution">
    <text evidence="2">The sequence shown here is derived from an EMBL/GenBank/DDBJ whole genome shotgun (WGS) entry which is preliminary data.</text>
</comment>
<evidence type="ECO:0000256" key="1">
    <source>
        <dbReference type="SAM" id="SignalP"/>
    </source>
</evidence>
<sequence>MPPIADIIAQDPVGMKQRRRYRWAAALWRAVAVLALAAPATTAAKDDSQNEANDPLTPKMAFQVHDYAQPILSERPEAGAHQLYLRHVLPHDALGVDQIARASLPLIANSWGPHGAWNGIGDFTVYDMAIAYIGQTKLGAGPLATAPTASAPALGSGKWQGGAQTVVSAAHDWGLSALLSSYQQAFDGTLQTLTIQPLLFLNLDGGYYLRSTGISTFNLGHNSVVPVGLGLGRVFERPDGRVVNVFVEPQYSVLQTGPGVPAFQIFTGVVLQFPVRRRR</sequence>
<reference evidence="2 3" key="1">
    <citation type="submission" date="2019-07" db="EMBL/GenBank/DDBJ databases">
        <title>Whole genome shotgun sequence of Reyranella soli NBRC 108950.</title>
        <authorList>
            <person name="Hosoyama A."/>
            <person name="Uohara A."/>
            <person name="Ohji S."/>
            <person name="Ichikawa N."/>
        </authorList>
    </citation>
    <scope>NUCLEOTIDE SEQUENCE [LARGE SCALE GENOMIC DNA]</scope>
    <source>
        <strain evidence="2 3">NBRC 108950</strain>
    </source>
</reference>
<feature type="signal peptide" evidence="1">
    <location>
        <begin position="1"/>
        <end position="37"/>
    </location>
</feature>
<dbReference type="AlphaFoldDB" id="A0A512NRB8"/>
<keyword evidence="1" id="KW-0732">Signal</keyword>
<name>A0A512NRB8_9HYPH</name>
<protein>
    <recommendedName>
        <fullName evidence="4">Transporter</fullName>
    </recommendedName>
</protein>
<dbReference type="Proteomes" id="UP000321058">
    <property type="component" value="Unassembled WGS sequence"/>
</dbReference>
<proteinExistence type="predicted"/>
<gene>
    <name evidence="2" type="ORF">RSO01_86570</name>
</gene>
<organism evidence="2 3">
    <name type="scientific">Reyranella soli</name>
    <dbReference type="NCBI Taxonomy" id="1230389"/>
    <lineage>
        <taxon>Bacteria</taxon>
        <taxon>Pseudomonadati</taxon>
        <taxon>Pseudomonadota</taxon>
        <taxon>Alphaproteobacteria</taxon>
        <taxon>Hyphomicrobiales</taxon>
        <taxon>Reyranellaceae</taxon>
        <taxon>Reyranella</taxon>
    </lineage>
</organism>
<evidence type="ECO:0000313" key="3">
    <source>
        <dbReference type="Proteomes" id="UP000321058"/>
    </source>
</evidence>
<keyword evidence="3" id="KW-1185">Reference proteome</keyword>
<dbReference type="EMBL" id="BKAJ01000228">
    <property type="protein sequence ID" value="GEP61491.1"/>
    <property type="molecule type" value="Genomic_DNA"/>
</dbReference>
<feature type="chain" id="PRO_5021795926" description="Transporter" evidence="1">
    <location>
        <begin position="38"/>
        <end position="279"/>
    </location>
</feature>
<evidence type="ECO:0008006" key="4">
    <source>
        <dbReference type="Google" id="ProtNLM"/>
    </source>
</evidence>